<dbReference type="InterPro" id="IPR036770">
    <property type="entry name" value="Ankyrin_rpt-contain_sf"/>
</dbReference>
<dbReference type="EMBL" id="CAXAMM010012113">
    <property type="protein sequence ID" value="CAK9027989.1"/>
    <property type="molecule type" value="Genomic_DNA"/>
</dbReference>
<feature type="repeat" description="ANK" evidence="3">
    <location>
        <begin position="799"/>
        <end position="831"/>
    </location>
</feature>
<name>A0ABP0KMC1_9DINO</name>
<feature type="repeat" description="ANK" evidence="3">
    <location>
        <begin position="91"/>
        <end position="119"/>
    </location>
</feature>
<dbReference type="Pfam" id="PF13606">
    <property type="entry name" value="Ank_3"/>
    <property type="match status" value="1"/>
</dbReference>
<feature type="repeat" description="ANK" evidence="3">
    <location>
        <begin position="733"/>
        <end position="765"/>
    </location>
</feature>
<dbReference type="Gene3D" id="1.25.40.20">
    <property type="entry name" value="Ankyrin repeat-containing domain"/>
    <property type="match status" value="5"/>
</dbReference>
<reference evidence="5 6" key="1">
    <citation type="submission" date="2024-02" db="EMBL/GenBank/DDBJ databases">
        <authorList>
            <person name="Chen Y."/>
            <person name="Shah S."/>
            <person name="Dougan E. K."/>
            <person name="Thang M."/>
            <person name="Chan C."/>
        </authorList>
    </citation>
    <scope>NUCLEOTIDE SEQUENCE [LARGE SCALE GENOMIC DNA]</scope>
</reference>
<evidence type="ECO:0000256" key="2">
    <source>
        <dbReference type="ARBA" id="ARBA00023043"/>
    </source>
</evidence>
<feature type="compositionally biased region" description="Polar residues" evidence="4">
    <location>
        <begin position="8"/>
        <end position="17"/>
    </location>
</feature>
<keyword evidence="1" id="KW-0677">Repeat</keyword>
<feature type="repeat" description="ANK" evidence="3">
    <location>
        <begin position="394"/>
        <end position="426"/>
    </location>
</feature>
<feature type="repeat" description="ANK" evidence="3">
    <location>
        <begin position="261"/>
        <end position="293"/>
    </location>
</feature>
<accession>A0ABP0KMC1</accession>
<dbReference type="PROSITE" id="PS50088">
    <property type="entry name" value="ANK_REPEAT"/>
    <property type="match status" value="13"/>
</dbReference>
<evidence type="ECO:0000256" key="1">
    <source>
        <dbReference type="ARBA" id="ARBA00022737"/>
    </source>
</evidence>
<gene>
    <name evidence="5" type="ORF">SCF082_LOCUS18167</name>
</gene>
<evidence type="ECO:0000256" key="4">
    <source>
        <dbReference type="SAM" id="MobiDB-lite"/>
    </source>
</evidence>
<feature type="repeat" description="ANK" evidence="3">
    <location>
        <begin position="832"/>
        <end position="864"/>
    </location>
</feature>
<protein>
    <submittedName>
        <fullName evidence="5">Ankyrin-3 (ANK-3) (Ankyrin-G)</fullName>
    </submittedName>
</protein>
<feature type="repeat" description="ANK" evidence="3">
    <location>
        <begin position="427"/>
        <end position="462"/>
    </location>
</feature>
<organism evidence="5 6">
    <name type="scientific">Durusdinium trenchii</name>
    <dbReference type="NCBI Taxonomy" id="1381693"/>
    <lineage>
        <taxon>Eukaryota</taxon>
        <taxon>Sar</taxon>
        <taxon>Alveolata</taxon>
        <taxon>Dinophyceae</taxon>
        <taxon>Suessiales</taxon>
        <taxon>Symbiodiniaceae</taxon>
        <taxon>Durusdinium</taxon>
    </lineage>
</organism>
<feature type="repeat" description="ANK" evidence="3">
    <location>
        <begin position="157"/>
        <end position="189"/>
    </location>
</feature>
<evidence type="ECO:0000313" key="6">
    <source>
        <dbReference type="Proteomes" id="UP001642464"/>
    </source>
</evidence>
<dbReference type="PANTHER" id="PTHR24198:SF165">
    <property type="entry name" value="ANKYRIN REPEAT-CONTAINING PROTEIN-RELATED"/>
    <property type="match status" value="1"/>
</dbReference>
<dbReference type="SMART" id="SM00248">
    <property type="entry name" value="ANK"/>
    <property type="match status" value="22"/>
</dbReference>
<feature type="repeat" description="ANK" evidence="3">
    <location>
        <begin position="57"/>
        <end position="85"/>
    </location>
</feature>
<feature type="repeat" description="ANK" evidence="3">
    <location>
        <begin position="328"/>
        <end position="360"/>
    </location>
</feature>
<keyword evidence="2 3" id="KW-0040">ANK repeat</keyword>
<evidence type="ECO:0000313" key="5">
    <source>
        <dbReference type="EMBL" id="CAK9027989.1"/>
    </source>
</evidence>
<sequence length="922" mass="99194">MVVRPSDFSLSQSSGSPPKQFKKKFDSKDLKFGFELHDAQQQTTPEQMSEGDDFLHVGSTALFMASLYGHLHVVQILLQAGALVDYSLVPDRSTPLVAAVQAGHVQLVQTLLAAHANINRTIGVGANPVFVAATTGNLEMVKVLCINRGNVNKCAMNGQFPMMAAAENKYLEIMKVLITFRADVNEVNESGETCLAAAAGRVGDEEMVKFLLESKANANCTTIVGATPLLLAAEKGQSHLQILYILCQARTDPNKSLTTPEELSPLMIAAQKGSVDVANRLIVARADVNRPCSEAKLTPLMIAAQQGEITMIQRLVKGKAILDASTSDGRSALHSAIEHRRQDVVKVLCELKANTNLRAKDGTTPLVTAASVRESQAAKHLVEFRANLNLPGLHDITPVHWAACNGDHQLVEYLMRHRANVNLAATDGNTALHAAVNLEDDIGTTVLQLLLQGEAEVNKENQDGCAPLITAAGRCQVEAVRILCQKRADVESATEKGITPMLLAASYSSAEVAEILLKHRANVDRGHSDIDAAPLHVAAFAGYAGVLRRLMQARAQIDKPTTRGHTALHYAAWGGHVEVTQALLEGGADKHVCVQNRLGVNAFFMAIMTDAQKDHQEVLQSLFTGGDQRPIHFHSLLLHVAVRSGQVVTVTSLCQMRCDVNEAVTDESLAGLMESANLAQCPKPFNVPTIVALEENFENDSEGEEEEGHFEEDVNCEACYVGVTPTEMDLLQLGATPLFLAAFFGHASLIQILLDAKAQIDKPDCRGCTPLSAAAEEGMVEIAKLLCQKKANLNSANGDGLTPLQVAALNAHTRTAEELCKLRADINHAASEQRTALHFAASSQCVDIVRLLCQSRANLDATNMHGHTALAISAAQGNARIVKVLCEAKATVTLRCPEGTALDLAHRHGHKEVAKILKQNEL</sequence>
<feature type="repeat" description="ANK" evidence="3">
    <location>
        <begin position="496"/>
        <end position="528"/>
    </location>
</feature>
<comment type="caution">
    <text evidence="5">The sequence shown here is derived from an EMBL/GenBank/DDBJ whole genome shotgun (WGS) entry which is preliminary data.</text>
</comment>
<dbReference type="SUPFAM" id="SSF48403">
    <property type="entry name" value="Ankyrin repeat"/>
    <property type="match status" value="3"/>
</dbReference>
<dbReference type="Proteomes" id="UP001642464">
    <property type="component" value="Unassembled WGS sequence"/>
</dbReference>
<feature type="repeat" description="ANK" evidence="3">
    <location>
        <begin position="563"/>
        <end position="589"/>
    </location>
</feature>
<dbReference type="PROSITE" id="PS50297">
    <property type="entry name" value="ANK_REP_REGION"/>
    <property type="match status" value="12"/>
</dbReference>
<keyword evidence="6" id="KW-1185">Reference proteome</keyword>
<feature type="region of interest" description="Disordered" evidence="4">
    <location>
        <begin position="1"/>
        <end position="23"/>
    </location>
</feature>
<dbReference type="InterPro" id="IPR002110">
    <property type="entry name" value="Ankyrin_rpt"/>
</dbReference>
<proteinExistence type="predicted"/>
<dbReference type="Pfam" id="PF12796">
    <property type="entry name" value="Ank_2"/>
    <property type="match status" value="8"/>
</dbReference>
<dbReference type="PANTHER" id="PTHR24198">
    <property type="entry name" value="ANKYRIN REPEAT AND PROTEIN KINASE DOMAIN-CONTAINING PROTEIN"/>
    <property type="match status" value="1"/>
</dbReference>
<feature type="repeat" description="ANK" evidence="3">
    <location>
        <begin position="766"/>
        <end position="798"/>
    </location>
</feature>
<dbReference type="Pfam" id="PF00023">
    <property type="entry name" value="Ank"/>
    <property type="match status" value="1"/>
</dbReference>
<evidence type="ECO:0000256" key="3">
    <source>
        <dbReference type="PROSITE-ProRule" id="PRU00023"/>
    </source>
</evidence>